<dbReference type="Proteomes" id="UP000016057">
    <property type="component" value="Unassembled WGS sequence"/>
</dbReference>
<gene>
    <name evidence="1" type="ORF">C683_0884</name>
</gene>
<proteinExistence type="predicted"/>
<reference evidence="1 2" key="1">
    <citation type="journal article" date="2013" name="Genome Announc.">
        <title>Draft Genome Sequence of Catellicoccus marimammalium, a Novel Species Commonly Found in Gull Feces.</title>
        <authorList>
            <person name="Weigand M.R."/>
            <person name="Ryu H."/>
            <person name="Bozcek L."/>
            <person name="Konstantinidis K.T."/>
            <person name="Santo Domingo J.W."/>
        </authorList>
    </citation>
    <scope>NUCLEOTIDE SEQUENCE [LARGE SCALE GENOMIC DNA]</scope>
    <source>
        <strain evidence="1 2">M35/04/3</strain>
    </source>
</reference>
<dbReference type="PATRIC" id="fig|1234409.3.peg.834"/>
<keyword evidence="2" id="KW-1185">Reference proteome</keyword>
<dbReference type="RefSeq" id="WP_009490510.1">
    <property type="nucleotide sequence ID" value="NZ_AMYT01000018.1"/>
</dbReference>
<accession>K8ZB08</accession>
<protein>
    <submittedName>
        <fullName evidence="1">Uncharacterized protein</fullName>
    </submittedName>
</protein>
<organism evidence="1 2">
    <name type="scientific">Catellicoccus marimammalium M35/04/3</name>
    <dbReference type="NCBI Taxonomy" id="1234409"/>
    <lineage>
        <taxon>Bacteria</taxon>
        <taxon>Bacillati</taxon>
        <taxon>Bacillota</taxon>
        <taxon>Bacilli</taxon>
        <taxon>Lactobacillales</taxon>
        <taxon>Enterococcaceae</taxon>
        <taxon>Catellicoccus</taxon>
    </lineage>
</organism>
<evidence type="ECO:0000313" key="1">
    <source>
        <dbReference type="EMBL" id="EKU27227.1"/>
    </source>
</evidence>
<dbReference type="AlphaFoldDB" id="K8ZB08"/>
<evidence type="ECO:0000313" key="2">
    <source>
        <dbReference type="Proteomes" id="UP000016057"/>
    </source>
</evidence>
<dbReference type="STRING" id="1234409.C683_0884"/>
<sequence>MNAKLVTVEFNEEAQVMLFRIDVAGFGYKEYSLWVNLHTYMVTGDVVAHGDWYDIEQEECLEVLKAGVPEAIYKWITDGKKRFLNGGVLEVMDNE</sequence>
<comment type="caution">
    <text evidence="1">The sequence shown here is derived from an EMBL/GenBank/DDBJ whole genome shotgun (WGS) entry which is preliminary data.</text>
</comment>
<name>K8ZB08_9ENTE</name>
<dbReference type="EMBL" id="AMYT01000018">
    <property type="protein sequence ID" value="EKU27227.1"/>
    <property type="molecule type" value="Genomic_DNA"/>
</dbReference>
<dbReference type="OrthoDB" id="2185345at2"/>